<gene>
    <name evidence="1" type="ORF">PIB30_055948</name>
</gene>
<organism evidence="1 2">
    <name type="scientific">Stylosanthes scabra</name>
    <dbReference type="NCBI Taxonomy" id="79078"/>
    <lineage>
        <taxon>Eukaryota</taxon>
        <taxon>Viridiplantae</taxon>
        <taxon>Streptophyta</taxon>
        <taxon>Embryophyta</taxon>
        <taxon>Tracheophyta</taxon>
        <taxon>Spermatophyta</taxon>
        <taxon>Magnoliopsida</taxon>
        <taxon>eudicotyledons</taxon>
        <taxon>Gunneridae</taxon>
        <taxon>Pentapetalae</taxon>
        <taxon>rosids</taxon>
        <taxon>fabids</taxon>
        <taxon>Fabales</taxon>
        <taxon>Fabaceae</taxon>
        <taxon>Papilionoideae</taxon>
        <taxon>50 kb inversion clade</taxon>
        <taxon>dalbergioids sensu lato</taxon>
        <taxon>Dalbergieae</taxon>
        <taxon>Pterocarpus clade</taxon>
        <taxon>Stylosanthes</taxon>
    </lineage>
</organism>
<dbReference type="EMBL" id="JASCZI010242097">
    <property type="protein sequence ID" value="MED6209570.1"/>
    <property type="molecule type" value="Genomic_DNA"/>
</dbReference>
<protein>
    <submittedName>
        <fullName evidence="1">Uncharacterized protein</fullName>
    </submittedName>
</protein>
<comment type="caution">
    <text evidence="1">The sequence shown here is derived from an EMBL/GenBank/DDBJ whole genome shotgun (WGS) entry which is preliminary data.</text>
</comment>
<accession>A0ABU6YJR3</accession>
<evidence type="ECO:0000313" key="1">
    <source>
        <dbReference type="EMBL" id="MED6209570.1"/>
    </source>
</evidence>
<sequence>MMQKLLTTNSLYNLICPVGEGLMISAMDYLLCDTIFIGVEKSIRKAKKNIGSKDGLEKACKSRDFTKKEECEAEKRSYSYRIGANLDSLER</sequence>
<proteinExistence type="predicted"/>
<evidence type="ECO:0000313" key="2">
    <source>
        <dbReference type="Proteomes" id="UP001341840"/>
    </source>
</evidence>
<keyword evidence="2" id="KW-1185">Reference proteome</keyword>
<dbReference type="Proteomes" id="UP001341840">
    <property type="component" value="Unassembled WGS sequence"/>
</dbReference>
<name>A0ABU6YJR3_9FABA</name>
<reference evidence="1 2" key="1">
    <citation type="journal article" date="2023" name="Plants (Basel)">
        <title>Bridging the Gap: Combining Genomics and Transcriptomics Approaches to Understand Stylosanthes scabra, an Orphan Legume from the Brazilian Caatinga.</title>
        <authorList>
            <person name="Ferreira-Neto J.R.C."/>
            <person name="da Silva M.D."/>
            <person name="Binneck E."/>
            <person name="de Melo N.F."/>
            <person name="da Silva R.H."/>
            <person name="de Melo A.L.T.M."/>
            <person name="Pandolfi V."/>
            <person name="Bustamante F.O."/>
            <person name="Brasileiro-Vidal A.C."/>
            <person name="Benko-Iseppon A.M."/>
        </authorList>
    </citation>
    <scope>NUCLEOTIDE SEQUENCE [LARGE SCALE GENOMIC DNA]</scope>
    <source>
        <tissue evidence="1">Leaves</tissue>
    </source>
</reference>